<sequence length="127" mass="14652">MVGTEWMTLRQDCYTVEMTSLKPKCRVWYHFLKSRILPSTHNSIVFMDQILLVHSIMQGRKINVGKIIFNKVHRCAQKDVKSLNFPSLITVLCQHINASVQTNEDVVPNRGAITRLIVVNISREDFP</sequence>
<dbReference type="Proteomes" id="UP001358586">
    <property type="component" value="Chromosome 3"/>
</dbReference>
<keyword evidence="3" id="KW-1185">Reference proteome</keyword>
<accession>A0ABR0QIV9</accession>
<name>A0ABR0QIV9_GOSAR</name>
<protein>
    <recommendedName>
        <fullName evidence="1">Putative plant transposon protein domain-containing protein</fullName>
    </recommendedName>
</protein>
<proteinExistence type="predicted"/>
<evidence type="ECO:0000313" key="2">
    <source>
        <dbReference type="EMBL" id="KAK5838986.1"/>
    </source>
</evidence>
<evidence type="ECO:0000313" key="3">
    <source>
        <dbReference type="Proteomes" id="UP001358586"/>
    </source>
</evidence>
<dbReference type="InterPro" id="IPR046796">
    <property type="entry name" value="Transposase_32_dom"/>
</dbReference>
<gene>
    <name evidence="2" type="ORF">PVK06_007737</name>
</gene>
<feature type="domain" description="Putative plant transposon protein" evidence="1">
    <location>
        <begin position="15"/>
        <end position="95"/>
    </location>
</feature>
<dbReference type="Pfam" id="PF20167">
    <property type="entry name" value="Transposase_32"/>
    <property type="match status" value="1"/>
</dbReference>
<dbReference type="EMBL" id="JARKNE010000003">
    <property type="protein sequence ID" value="KAK5838986.1"/>
    <property type="molecule type" value="Genomic_DNA"/>
</dbReference>
<comment type="caution">
    <text evidence="2">The sequence shown here is derived from an EMBL/GenBank/DDBJ whole genome shotgun (WGS) entry which is preliminary data.</text>
</comment>
<evidence type="ECO:0000259" key="1">
    <source>
        <dbReference type="Pfam" id="PF20167"/>
    </source>
</evidence>
<organism evidence="2 3">
    <name type="scientific">Gossypium arboreum</name>
    <name type="common">Tree cotton</name>
    <name type="synonym">Gossypium nanking</name>
    <dbReference type="NCBI Taxonomy" id="29729"/>
    <lineage>
        <taxon>Eukaryota</taxon>
        <taxon>Viridiplantae</taxon>
        <taxon>Streptophyta</taxon>
        <taxon>Embryophyta</taxon>
        <taxon>Tracheophyta</taxon>
        <taxon>Spermatophyta</taxon>
        <taxon>Magnoliopsida</taxon>
        <taxon>eudicotyledons</taxon>
        <taxon>Gunneridae</taxon>
        <taxon>Pentapetalae</taxon>
        <taxon>rosids</taxon>
        <taxon>malvids</taxon>
        <taxon>Malvales</taxon>
        <taxon>Malvaceae</taxon>
        <taxon>Malvoideae</taxon>
        <taxon>Gossypium</taxon>
    </lineage>
</organism>
<reference evidence="2 3" key="1">
    <citation type="submission" date="2023-03" db="EMBL/GenBank/DDBJ databases">
        <title>WGS of Gossypium arboreum.</title>
        <authorList>
            <person name="Yu D."/>
        </authorList>
    </citation>
    <scope>NUCLEOTIDE SEQUENCE [LARGE SCALE GENOMIC DNA]</scope>
    <source>
        <tissue evidence="2">Leaf</tissue>
    </source>
</reference>